<dbReference type="Proteomes" id="UP001527181">
    <property type="component" value="Unassembled WGS sequence"/>
</dbReference>
<evidence type="ECO:0000313" key="2">
    <source>
        <dbReference type="Proteomes" id="UP001527181"/>
    </source>
</evidence>
<dbReference type="RefSeq" id="WP_163979241.1">
    <property type="nucleotide sequence ID" value="NZ_JAMDNP010000015.1"/>
</dbReference>
<organism evidence="1 2">
    <name type="scientific">Paenibacillus alvei</name>
    <name type="common">Bacillus alvei</name>
    <dbReference type="NCBI Taxonomy" id="44250"/>
    <lineage>
        <taxon>Bacteria</taxon>
        <taxon>Bacillati</taxon>
        <taxon>Bacillota</taxon>
        <taxon>Bacilli</taxon>
        <taxon>Bacillales</taxon>
        <taxon>Paenibacillaceae</taxon>
        <taxon>Paenibacillus</taxon>
    </lineage>
</organism>
<keyword evidence="2" id="KW-1185">Reference proteome</keyword>
<proteinExistence type="predicted"/>
<gene>
    <name evidence="1" type="ORF">M5X12_08560</name>
</gene>
<reference evidence="1 2" key="1">
    <citation type="submission" date="2022-05" db="EMBL/GenBank/DDBJ databases">
        <title>Genome Sequencing of Bee-Associated Microbes.</title>
        <authorList>
            <person name="Dunlap C."/>
        </authorList>
    </citation>
    <scope>NUCLEOTIDE SEQUENCE [LARGE SCALE GENOMIC DNA]</scope>
    <source>
        <strain evidence="1 2">NRRL B-04010</strain>
    </source>
</reference>
<dbReference type="EMBL" id="JAMDNP010000015">
    <property type="protein sequence ID" value="MCY9760627.1"/>
    <property type="molecule type" value="Genomic_DNA"/>
</dbReference>
<comment type="caution">
    <text evidence="1">The sequence shown here is derived from an EMBL/GenBank/DDBJ whole genome shotgun (WGS) entry which is preliminary data.</text>
</comment>
<evidence type="ECO:0000313" key="1">
    <source>
        <dbReference type="EMBL" id="MCY9760627.1"/>
    </source>
</evidence>
<accession>A0ABT4GVA0</accession>
<protein>
    <submittedName>
        <fullName evidence="1">Uncharacterized protein</fullName>
    </submittedName>
</protein>
<name>A0ABT4GVA0_PAEAL</name>
<sequence length="88" mass="9934">MSEKMNDLVEKFRGKIIKIVMKIKPDNTVTAVGEFNKEGFEKAKKARMDASNVFYRTPPKTDGAVVILGEVNDPEHFAEMITTNKESE</sequence>